<dbReference type="GO" id="GO:0005524">
    <property type="term" value="F:ATP binding"/>
    <property type="evidence" value="ECO:0007669"/>
    <property type="project" value="UniProtKB-KW"/>
</dbReference>
<accession>A0A9P0AUR6</accession>
<protein>
    <recommendedName>
        <fullName evidence="20">Very long-chain fatty acid transport protein</fullName>
        <ecNumber evidence="14">6.2.1.3</ecNumber>
    </recommendedName>
    <alternativeName>
        <fullName evidence="16">Long-chain-fatty-acid--CoA ligase</fullName>
    </alternativeName>
    <alternativeName>
        <fullName evidence="21">Very-long-chain acyl-CoA synthetase</fullName>
    </alternativeName>
</protein>
<evidence type="ECO:0000256" key="19">
    <source>
        <dbReference type="ARBA" id="ARBA00060276"/>
    </source>
</evidence>
<keyword evidence="13" id="KW-0576">Peroxisome</keyword>
<dbReference type="PROSITE" id="PS00455">
    <property type="entry name" value="AMP_BINDING"/>
    <property type="match status" value="1"/>
</dbReference>
<dbReference type="PANTHER" id="PTHR43107:SF15">
    <property type="entry name" value="FATTY ACID TRANSPORT PROTEIN 3, ISOFORM A"/>
    <property type="match status" value="1"/>
</dbReference>
<dbReference type="InterPro" id="IPR045851">
    <property type="entry name" value="AMP-bd_C_sf"/>
</dbReference>
<dbReference type="FunFam" id="3.30.300.30:FF:000002">
    <property type="entry name" value="Long-chain fatty acid transport protein 1"/>
    <property type="match status" value="1"/>
</dbReference>
<evidence type="ECO:0000256" key="7">
    <source>
        <dbReference type="ARBA" id="ARBA00022741"/>
    </source>
</evidence>
<dbReference type="Gene3D" id="3.30.300.30">
    <property type="match status" value="1"/>
</dbReference>
<name>A0A9P0AUR6_BRAAE</name>
<evidence type="ECO:0000256" key="15">
    <source>
        <dbReference type="ARBA" id="ARBA00036527"/>
    </source>
</evidence>
<dbReference type="GO" id="GO:0044539">
    <property type="term" value="P:long-chain fatty acid import into cell"/>
    <property type="evidence" value="ECO:0007669"/>
    <property type="project" value="TreeGrafter"/>
</dbReference>
<dbReference type="GO" id="GO:0005789">
    <property type="term" value="C:endoplasmic reticulum membrane"/>
    <property type="evidence" value="ECO:0007669"/>
    <property type="project" value="TreeGrafter"/>
</dbReference>
<dbReference type="EC" id="6.2.1.3" evidence="14"/>
<keyword evidence="12 22" id="KW-0472">Membrane</keyword>
<evidence type="ECO:0000256" key="6">
    <source>
        <dbReference type="ARBA" id="ARBA00022692"/>
    </source>
</evidence>
<organism evidence="24 25">
    <name type="scientific">Brassicogethes aeneus</name>
    <name type="common">Rape pollen beetle</name>
    <name type="synonym">Meligethes aeneus</name>
    <dbReference type="NCBI Taxonomy" id="1431903"/>
    <lineage>
        <taxon>Eukaryota</taxon>
        <taxon>Metazoa</taxon>
        <taxon>Ecdysozoa</taxon>
        <taxon>Arthropoda</taxon>
        <taxon>Hexapoda</taxon>
        <taxon>Insecta</taxon>
        <taxon>Pterygota</taxon>
        <taxon>Neoptera</taxon>
        <taxon>Endopterygota</taxon>
        <taxon>Coleoptera</taxon>
        <taxon>Polyphaga</taxon>
        <taxon>Cucujiformia</taxon>
        <taxon>Nitidulidae</taxon>
        <taxon>Meligethinae</taxon>
        <taxon>Brassicogethes</taxon>
    </lineage>
</organism>
<keyword evidence="9" id="KW-0067">ATP-binding</keyword>
<dbReference type="SUPFAM" id="SSF56801">
    <property type="entry name" value="Acetyl-CoA synthetase-like"/>
    <property type="match status" value="1"/>
</dbReference>
<comment type="catalytic activity">
    <reaction evidence="15">
        <text>a very long-chain fatty acid + ATP + CoA = a very long-chain fatty acyl-CoA + AMP + diphosphate</text>
        <dbReference type="Rhea" id="RHEA:54536"/>
        <dbReference type="ChEBI" id="CHEBI:30616"/>
        <dbReference type="ChEBI" id="CHEBI:33019"/>
        <dbReference type="ChEBI" id="CHEBI:57287"/>
        <dbReference type="ChEBI" id="CHEBI:58950"/>
        <dbReference type="ChEBI" id="CHEBI:138261"/>
        <dbReference type="ChEBI" id="CHEBI:456215"/>
    </reaction>
    <physiologicalReaction direction="left-to-right" evidence="15">
        <dbReference type="Rhea" id="RHEA:54537"/>
    </physiologicalReaction>
</comment>
<keyword evidence="5" id="KW-0436">Ligase</keyword>
<comment type="similarity">
    <text evidence="2">Belongs to the ATP-dependent AMP-binding enzyme family.</text>
</comment>
<evidence type="ECO:0000313" key="24">
    <source>
        <dbReference type="EMBL" id="CAH0550809.1"/>
    </source>
</evidence>
<evidence type="ECO:0000256" key="13">
    <source>
        <dbReference type="ARBA" id="ARBA00023140"/>
    </source>
</evidence>
<evidence type="ECO:0000256" key="2">
    <source>
        <dbReference type="ARBA" id="ARBA00006432"/>
    </source>
</evidence>
<proteinExistence type="inferred from homology"/>
<evidence type="ECO:0000256" key="10">
    <source>
        <dbReference type="ARBA" id="ARBA00022989"/>
    </source>
</evidence>
<evidence type="ECO:0000256" key="22">
    <source>
        <dbReference type="SAM" id="Phobius"/>
    </source>
</evidence>
<evidence type="ECO:0000256" key="11">
    <source>
        <dbReference type="ARBA" id="ARBA00023055"/>
    </source>
</evidence>
<evidence type="ECO:0000256" key="12">
    <source>
        <dbReference type="ARBA" id="ARBA00023136"/>
    </source>
</evidence>
<evidence type="ECO:0000256" key="16">
    <source>
        <dbReference type="ARBA" id="ARBA00041297"/>
    </source>
</evidence>
<comment type="catalytic activity">
    <reaction evidence="18">
        <text>tetracosanoate + ATP + CoA = tetracosanoyl-CoA + AMP + diphosphate</text>
        <dbReference type="Rhea" id="RHEA:33639"/>
        <dbReference type="ChEBI" id="CHEBI:30616"/>
        <dbReference type="ChEBI" id="CHEBI:31014"/>
        <dbReference type="ChEBI" id="CHEBI:33019"/>
        <dbReference type="ChEBI" id="CHEBI:57287"/>
        <dbReference type="ChEBI" id="CHEBI:65052"/>
        <dbReference type="ChEBI" id="CHEBI:456215"/>
    </reaction>
    <physiologicalReaction direction="left-to-right" evidence="18">
        <dbReference type="Rhea" id="RHEA:33640"/>
    </physiologicalReaction>
</comment>
<keyword evidence="3" id="KW-0813">Transport</keyword>
<dbReference type="OrthoDB" id="288590at2759"/>
<dbReference type="NCBIfam" id="NF006134">
    <property type="entry name" value="PRK08279.1"/>
    <property type="match status" value="1"/>
</dbReference>
<dbReference type="Gene3D" id="3.40.50.12780">
    <property type="entry name" value="N-terminal domain of ligase-like"/>
    <property type="match status" value="1"/>
</dbReference>
<keyword evidence="11" id="KW-0445">Lipid transport</keyword>
<sequence length="648" mass="74107">MYSLRRIVAIVNCSGDKTLYKWFFAGAAAVIIPLLLVYLIKNKRYKFFYFAYKTFNRDIRAAKYFLQMNVQLGKWNRKKKTLPKLFEEIVKEYPNKIAFYFEDEQWTFTQLDQFSNQIANHFKEKGYKKGDIVALMLENRPEYVGIWLGLSKLGILTALINTNLTEDSLTHCVNISEAKVLIHGGLYETVINNIKEKLKVQHIYQFNEEISKTSILNGSLNLMQEIQSASKTELPETLLGEPQDKLFYIYTSGTTGLPKAAVLTNLRFMYITCGMHIFGCFDVYDIIYTPLPLYHTAGGIMGIGQTLIYGNSMALRKKFSASNYWADCKKYNCTIAQYIGEMCRYILIAYKEETPIDHPVKIMFGNGLRPQIWKKFVETFKIEKVFEFYGATEGNSNLMNIDNKEGAVGFVPRLSMGLYPVSLIKSDEATGEPLRNTKELCIECKIGEPGLFIGRIDVNRTIRNFTGYADKNATQKKIITDVFKKGDAYFNTGDLLVQDEMGYFYFKDRTGDTFRWKGENVATTEIEAVITNYIQLKDSIVYGVVVPGTEGRAGMVTIVDPDGTLSRENLYASLKKNLPLYAIPVFLRIAKSMDLTGTFKIKKKDLQDEGFDVNRIHDKLYIIDAKNSTYSPLTNEIYENIINGKLRL</sequence>
<dbReference type="InterPro" id="IPR020845">
    <property type="entry name" value="AMP-binding_CS"/>
</dbReference>
<evidence type="ECO:0000256" key="3">
    <source>
        <dbReference type="ARBA" id="ARBA00022448"/>
    </source>
</evidence>
<dbReference type="GO" id="GO:0004467">
    <property type="term" value="F:long-chain fatty acid-CoA ligase activity"/>
    <property type="evidence" value="ECO:0007669"/>
    <property type="project" value="UniProtKB-EC"/>
</dbReference>
<comment type="subcellular location">
    <subcellularLocation>
        <location evidence="1">Cell membrane</location>
        <topology evidence="1">Multi-pass membrane protein</topology>
    </subcellularLocation>
    <subcellularLocation>
        <location evidence="17">Peroxisome membrane</location>
    </subcellularLocation>
</comment>
<evidence type="ECO:0000256" key="20">
    <source>
        <dbReference type="ARBA" id="ARBA00068795"/>
    </source>
</evidence>
<evidence type="ECO:0000256" key="18">
    <source>
        <dbReference type="ARBA" id="ARBA00048666"/>
    </source>
</evidence>
<evidence type="ECO:0000256" key="21">
    <source>
        <dbReference type="ARBA" id="ARBA00078285"/>
    </source>
</evidence>
<dbReference type="GO" id="GO:0005324">
    <property type="term" value="F:long-chain fatty acid transmembrane transporter activity"/>
    <property type="evidence" value="ECO:0007669"/>
    <property type="project" value="TreeGrafter"/>
</dbReference>
<dbReference type="Pfam" id="PF00501">
    <property type="entry name" value="AMP-binding"/>
    <property type="match status" value="1"/>
</dbReference>
<dbReference type="GO" id="GO:0005778">
    <property type="term" value="C:peroxisomal membrane"/>
    <property type="evidence" value="ECO:0007669"/>
    <property type="project" value="UniProtKB-SubCell"/>
</dbReference>
<keyword evidence="8" id="KW-0276">Fatty acid metabolism</keyword>
<evidence type="ECO:0000256" key="14">
    <source>
        <dbReference type="ARBA" id="ARBA00026121"/>
    </source>
</evidence>
<dbReference type="GO" id="GO:0005886">
    <property type="term" value="C:plasma membrane"/>
    <property type="evidence" value="ECO:0007669"/>
    <property type="project" value="UniProtKB-SubCell"/>
</dbReference>
<dbReference type="Proteomes" id="UP001154078">
    <property type="component" value="Chromosome 2"/>
</dbReference>
<dbReference type="PANTHER" id="PTHR43107">
    <property type="entry name" value="LONG-CHAIN FATTY ACID TRANSPORT PROTEIN"/>
    <property type="match status" value="1"/>
</dbReference>
<keyword evidence="25" id="KW-1185">Reference proteome</keyword>
<evidence type="ECO:0000256" key="9">
    <source>
        <dbReference type="ARBA" id="ARBA00022840"/>
    </source>
</evidence>
<keyword evidence="4" id="KW-1003">Cell membrane</keyword>
<dbReference type="InterPro" id="IPR000873">
    <property type="entry name" value="AMP-dep_synth/lig_dom"/>
</dbReference>
<dbReference type="AlphaFoldDB" id="A0A9P0AUR6"/>
<dbReference type="InterPro" id="IPR042099">
    <property type="entry name" value="ANL_N_sf"/>
</dbReference>
<evidence type="ECO:0000313" key="25">
    <source>
        <dbReference type="Proteomes" id="UP001154078"/>
    </source>
</evidence>
<keyword evidence="7" id="KW-0547">Nucleotide-binding</keyword>
<evidence type="ECO:0000259" key="23">
    <source>
        <dbReference type="Pfam" id="PF00501"/>
    </source>
</evidence>
<evidence type="ECO:0000256" key="17">
    <source>
        <dbReference type="ARBA" id="ARBA00046271"/>
    </source>
</evidence>
<evidence type="ECO:0000256" key="8">
    <source>
        <dbReference type="ARBA" id="ARBA00022832"/>
    </source>
</evidence>
<keyword evidence="10 22" id="KW-1133">Transmembrane helix</keyword>
<evidence type="ECO:0000256" key="4">
    <source>
        <dbReference type="ARBA" id="ARBA00022475"/>
    </source>
</evidence>
<gene>
    <name evidence="24" type="ORF">MELIAE_LOCUS3546</name>
</gene>
<evidence type="ECO:0000256" key="1">
    <source>
        <dbReference type="ARBA" id="ARBA00004651"/>
    </source>
</evidence>
<feature type="domain" description="AMP-dependent synthetase/ligase" evidence="23">
    <location>
        <begin position="86"/>
        <end position="410"/>
    </location>
</feature>
<evidence type="ECO:0000256" key="5">
    <source>
        <dbReference type="ARBA" id="ARBA00022598"/>
    </source>
</evidence>
<comment type="function">
    <text evidence="19">Acyl-CoA synthetase required for both the import of long chain fatty acids (LCFAs) (C14-C18) and the activation very long chain fatty acids (VLCFAs) (C20-C26) by esterification of the fatty acids into metabolically active CoA-thioesters for subsequent degradation or incorporation into phospholipids. The transport and fatty acyl-CoA synthetase activities are genetically separable and are thus independent activities. Esterifies VLCFAs in the peroxisome matrix. The VLCFAs are actively transported into peroxisomes by a PXA1-PXA2 heterodimeric transporter in the peroxisomal membrane.</text>
</comment>
<feature type="transmembrane region" description="Helical" evidence="22">
    <location>
        <begin position="20"/>
        <end position="40"/>
    </location>
</feature>
<dbReference type="EMBL" id="OV121133">
    <property type="protein sequence ID" value="CAH0550809.1"/>
    <property type="molecule type" value="Genomic_DNA"/>
</dbReference>
<dbReference type="FunFam" id="3.40.50.12780:FF:000019">
    <property type="entry name" value="Long-chain fatty acid transporter"/>
    <property type="match status" value="1"/>
</dbReference>
<reference evidence="24" key="1">
    <citation type="submission" date="2021-12" db="EMBL/GenBank/DDBJ databases">
        <authorList>
            <person name="King R."/>
        </authorList>
    </citation>
    <scope>NUCLEOTIDE SEQUENCE</scope>
</reference>
<keyword evidence="8" id="KW-0443">Lipid metabolism</keyword>
<keyword evidence="6 22" id="KW-0812">Transmembrane</keyword>